<dbReference type="PATRIC" id="fig|54005.3.peg.1174"/>
<evidence type="ECO:0000256" key="8">
    <source>
        <dbReference type="HAMAP-Rule" id="MF_00120"/>
    </source>
</evidence>
<dbReference type="Proteomes" id="UP000070174">
    <property type="component" value="Unassembled WGS sequence"/>
</dbReference>
<keyword evidence="5 8" id="KW-0648">Protein biosynthesis</keyword>
<evidence type="ECO:0000256" key="5">
    <source>
        <dbReference type="ARBA" id="ARBA00022917"/>
    </source>
</evidence>
<evidence type="ECO:0000256" key="1">
    <source>
        <dbReference type="ARBA" id="ARBA00008069"/>
    </source>
</evidence>
<keyword evidence="4 8" id="KW-0067">ATP-binding</keyword>
<evidence type="ECO:0000256" key="6">
    <source>
        <dbReference type="ARBA" id="ARBA00025295"/>
    </source>
</evidence>
<dbReference type="PROSITE" id="PS00571">
    <property type="entry name" value="AMIDASES"/>
    <property type="match status" value="1"/>
</dbReference>
<feature type="active site" description="Acyl-ester intermediate" evidence="8">
    <location>
        <position position="178"/>
    </location>
</feature>
<dbReference type="GO" id="GO:0050567">
    <property type="term" value="F:glutaminyl-tRNA synthase (glutamine-hydrolyzing) activity"/>
    <property type="evidence" value="ECO:0007669"/>
    <property type="project" value="UniProtKB-UniRule"/>
</dbReference>
<keyword evidence="10" id="KW-0808">Transferase</keyword>
<reference evidence="10 11" key="1">
    <citation type="submission" date="2016-01" db="EMBL/GenBank/DDBJ databases">
        <authorList>
            <person name="Oliw E.H."/>
        </authorList>
    </citation>
    <scope>NUCLEOTIDE SEQUENCE [LARGE SCALE GENOMIC DNA]</scope>
    <source>
        <strain evidence="10 11">CMW7756A</strain>
    </source>
</reference>
<dbReference type="EC" id="6.3.5.7" evidence="8"/>
<feature type="active site" description="Charge relay system" evidence="8">
    <location>
        <position position="154"/>
    </location>
</feature>
<dbReference type="SUPFAM" id="SSF75304">
    <property type="entry name" value="Amidase signature (AS) enzymes"/>
    <property type="match status" value="1"/>
</dbReference>
<comment type="caution">
    <text evidence="10">The sequence shown here is derived from an EMBL/GenBank/DDBJ whole genome shotgun (WGS) entry which is preliminary data.</text>
</comment>
<dbReference type="InterPro" id="IPR036928">
    <property type="entry name" value="AS_sf"/>
</dbReference>
<dbReference type="PANTHER" id="PTHR11895:SF7">
    <property type="entry name" value="GLUTAMYL-TRNA(GLN) AMIDOTRANSFERASE SUBUNIT A, MITOCHONDRIAL"/>
    <property type="match status" value="1"/>
</dbReference>
<keyword evidence="3 8" id="KW-0547">Nucleotide-binding</keyword>
<dbReference type="InterPro" id="IPR023631">
    <property type="entry name" value="Amidase_dom"/>
</dbReference>
<dbReference type="PANTHER" id="PTHR11895">
    <property type="entry name" value="TRANSAMIDASE"/>
    <property type="match status" value="1"/>
</dbReference>
<protein>
    <recommendedName>
        <fullName evidence="8">Glutamyl-tRNA(Gln) amidotransferase subunit A</fullName>
        <shortName evidence="8">Glu-ADT subunit A</shortName>
        <ecNumber evidence="8">6.3.5.7</ecNumber>
    </recommendedName>
</protein>
<feature type="active site" description="Charge relay system" evidence="8">
    <location>
        <position position="79"/>
    </location>
</feature>
<comment type="similarity">
    <text evidence="1 8">Belongs to the amidase family. GatA subfamily.</text>
</comment>
<evidence type="ECO:0000256" key="3">
    <source>
        <dbReference type="ARBA" id="ARBA00022741"/>
    </source>
</evidence>
<dbReference type="GO" id="GO:0016740">
    <property type="term" value="F:transferase activity"/>
    <property type="evidence" value="ECO:0007669"/>
    <property type="project" value="UniProtKB-KW"/>
</dbReference>
<evidence type="ECO:0000256" key="4">
    <source>
        <dbReference type="ARBA" id="ARBA00022840"/>
    </source>
</evidence>
<accession>A0A133PLZ2</accession>
<dbReference type="AlphaFoldDB" id="A0A133PLZ2"/>
<dbReference type="Pfam" id="PF01425">
    <property type="entry name" value="Amidase"/>
    <property type="match status" value="1"/>
</dbReference>
<comment type="function">
    <text evidence="6 8">Allows the formation of correctly charged Gln-tRNA(Gln) through the transamidation of misacylated Glu-tRNA(Gln) in organisms which lack glutaminyl-tRNA synthetase. The reaction takes place in the presence of glutamine and ATP through an activated gamma-phospho-Glu-tRNA(Gln).</text>
</comment>
<dbReference type="GO" id="GO:0006412">
    <property type="term" value="P:translation"/>
    <property type="evidence" value="ECO:0007669"/>
    <property type="project" value="UniProtKB-UniRule"/>
</dbReference>
<dbReference type="NCBIfam" id="TIGR00132">
    <property type="entry name" value="gatA"/>
    <property type="match status" value="1"/>
</dbReference>
<feature type="domain" description="Amidase" evidence="9">
    <location>
        <begin position="24"/>
        <end position="471"/>
    </location>
</feature>
<name>A0A133PLZ2_9FIRM</name>
<dbReference type="InterPro" id="IPR004412">
    <property type="entry name" value="GatA"/>
</dbReference>
<dbReference type="InterPro" id="IPR000120">
    <property type="entry name" value="Amidase"/>
</dbReference>
<evidence type="ECO:0000259" key="9">
    <source>
        <dbReference type="Pfam" id="PF01425"/>
    </source>
</evidence>
<dbReference type="Gene3D" id="3.90.1300.10">
    <property type="entry name" value="Amidase signature (AS) domain"/>
    <property type="match status" value="1"/>
</dbReference>
<evidence type="ECO:0000256" key="7">
    <source>
        <dbReference type="ARBA" id="ARBA00047407"/>
    </source>
</evidence>
<dbReference type="HAMAP" id="MF_00120">
    <property type="entry name" value="GatA"/>
    <property type="match status" value="1"/>
</dbReference>
<comment type="catalytic activity">
    <reaction evidence="7 8">
        <text>L-glutamyl-tRNA(Gln) + L-glutamine + ATP + H2O = L-glutaminyl-tRNA(Gln) + L-glutamate + ADP + phosphate + H(+)</text>
        <dbReference type="Rhea" id="RHEA:17521"/>
        <dbReference type="Rhea" id="RHEA-COMP:9681"/>
        <dbReference type="Rhea" id="RHEA-COMP:9684"/>
        <dbReference type="ChEBI" id="CHEBI:15377"/>
        <dbReference type="ChEBI" id="CHEBI:15378"/>
        <dbReference type="ChEBI" id="CHEBI:29985"/>
        <dbReference type="ChEBI" id="CHEBI:30616"/>
        <dbReference type="ChEBI" id="CHEBI:43474"/>
        <dbReference type="ChEBI" id="CHEBI:58359"/>
        <dbReference type="ChEBI" id="CHEBI:78520"/>
        <dbReference type="ChEBI" id="CHEBI:78521"/>
        <dbReference type="ChEBI" id="CHEBI:456216"/>
        <dbReference type="EC" id="6.3.5.7"/>
    </reaction>
</comment>
<evidence type="ECO:0000313" key="10">
    <source>
        <dbReference type="EMBL" id="KXA29566.1"/>
    </source>
</evidence>
<dbReference type="EMBL" id="LRQE01000034">
    <property type="protein sequence ID" value="KXA29566.1"/>
    <property type="molecule type" value="Genomic_DNA"/>
</dbReference>
<dbReference type="RefSeq" id="WP_060800268.1">
    <property type="nucleotide sequence ID" value="NZ_KQ957101.1"/>
</dbReference>
<comment type="subunit">
    <text evidence="8">Heterotrimer of A, B and C subunits.</text>
</comment>
<keyword evidence="2 8" id="KW-0436">Ligase</keyword>
<evidence type="ECO:0000256" key="2">
    <source>
        <dbReference type="ARBA" id="ARBA00022598"/>
    </source>
</evidence>
<dbReference type="GO" id="GO:0030956">
    <property type="term" value="C:glutamyl-tRNA(Gln) amidotransferase complex"/>
    <property type="evidence" value="ECO:0007669"/>
    <property type="project" value="InterPro"/>
</dbReference>
<evidence type="ECO:0000313" key="11">
    <source>
        <dbReference type="Proteomes" id="UP000070174"/>
    </source>
</evidence>
<proteinExistence type="inferred from homology"/>
<sequence>MTFSKLKAWEIAQGYRNRDFSCEEVTREFLDNIKEKDKEINAYITVTEELALKKAKEVDEKFHNREDMSPLAGIPISIKDNISVKNVKMTCGSRMLENYISPYDATLVKKIKDNDGVILGKVNLDEFAMGASTRTSYFGVTKNPLDITRVSGGSSGGSAASVSANMAAISIGSDTGGSVRQPSSFCKTVGMKPTYGSISRFGMASMANTFDQPGVIANDVRDLTIMFNVIEGRDERDATSVGNPGLNFDFDFSDDAIKNLEGKKFAIPKTYLEMDLNERVKSELEKAIEILRDNGAQVDEYDIESLNHTIETYNILVNGEIASNLARFDSIRYGHRTNKKFETIEEMYRASRSEGFGDEVKRRIMIGTNILSMDNAEEFYYKALKVRGLIKRDMDRMFKDYDFMICPTFPVLPFKIDDNISPVEAYQADLFTIPANMVGSPSISLPMPAGQDGLSIGIEFTGKRFKDKDLLQASLAFERSLNK</sequence>
<dbReference type="InterPro" id="IPR020556">
    <property type="entry name" value="Amidase_CS"/>
</dbReference>
<dbReference type="GO" id="GO:0005524">
    <property type="term" value="F:ATP binding"/>
    <property type="evidence" value="ECO:0007669"/>
    <property type="project" value="UniProtKB-KW"/>
</dbReference>
<organism evidence="10">
    <name type="scientific">Peptoniphilus harei</name>
    <dbReference type="NCBI Taxonomy" id="54005"/>
    <lineage>
        <taxon>Bacteria</taxon>
        <taxon>Bacillati</taxon>
        <taxon>Bacillota</taxon>
        <taxon>Tissierellia</taxon>
        <taxon>Tissierellales</taxon>
        <taxon>Peptoniphilaceae</taxon>
        <taxon>Peptoniphilus</taxon>
    </lineage>
</organism>
<gene>
    <name evidence="8" type="primary">gatA</name>
    <name evidence="10" type="ORF">HMPREF3229_01190</name>
</gene>